<dbReference type="PROSITE" id="PS51012">
    <property type="entry name" value="ABC_TM2"/>
    <property type="match status" value="1"/>
</dbReference>
<feature type="transmembrane region" description="Helical" evidence="8">
    <location>
        <begin position="300"/>
        <end position="318"/>
    </location>
</feature>
<dbReference type="RefSeq" id="WP_063243134.1">
    <property type="nucleotide sequence ID" value="NZ_LUKF01000006.1"/>
</dbReference>
<keyword evidence="3" id="KW-0813">Transport</keyword>
<protein>
    <submittedName>
        <fullName evidence="10">Multidrug ABC transporter permease</fullName>
    </submittedName>
</protein>
<name>A0A150WT89_BDEBC</name>
<dbReference type="OrthoDB" id="9808686at2"/>
<dbReference type="Pfam" id="PF12698">
    <property type="entry name" value="ABC2_membrane_3"/>
    <property type="match status" value="1"/>
</dbReference>
<dbReference type="InterPro" id="IPR051449">
    <property type="entry name" value="ABC-2_transporter_component"/>
</dbReference>
<sequence>MKTLLGFIRKEFLQTLRDPRMRMLLFVAPCVQLTIFGVALSTEAKNIRLSVFGAPNDTSLQEIYRKALASGWFIPAKTSSLDPFDQINKGEADAVLVAPMGGLDKSLGRSEGKVQLLVNATNVTRAQSIERYFLNIVQSLYPQLAPFQFDVRVLYNPALRTALFLVPGVMSLLVCLITILLTSMSITKEKEIGTFETLISAPVKPEEVIFGKTVPFVLLGMSNIPLIVGVAVALFGMPLRGSLFILLLSSFVFVCCTVGIGLFISTVAKNQQQSMMGGFLYLFPSVLLSGLVFPIENMPWVLRIFSYINPLTYFIELLRNIMLKGGDARLILFNVLILTAMAVLVITASWRRFKVVLG</sequence>
<dbReference type="EMBL" id="LUKF01000006">
    <property type="protein sequence ID" value="KYG69780.1"/>
    <property type="molecule type" value="Genomic_DNA"/>
</dbReference>
<dbReference type="InterPro" id="IPR013525">
    <property type="entry name" value="ABC2_TM"/>
</dbReference>
<gene>
    <name evidence="10" type="ORF">AZI85_16130</name>
</gene>
<dbReference type="Proteomes" id="UP000075391">
    <property type="component" value="Unassembled WGS sequence"/>
</dbReference>
<proteinExistence type="inferred from homology"/>
<organism evidence="10 11">
    <name type="scientific">Bdellovibrio bacteriovorus</name>
    <dbReference type="NCBI Taxonomy" id="959"/>
    <lineage>
        <taxon>Bacteria</taxon>
        <taxon>Pseudomonadati</taxon>
        <taxon>Bdellovibrionota</taxon>
        <taxon>Bdellovibrionia</taxon>
        <taxon>Bdellovibrionales</taxon>
        <taxon>Pseudobdellovibrionaceae</taxon>
        <taxon>Bdellovibrio</taxon>
    </lineage>
</organism>
<reference evidence="10 11" key="1">
    <citation type="submission" date="2016-03" db="EMBL/GenBank/DDBJ databases">
        <authorList>
            <person name="Ploux O."/>
        </authorList>
    </citation>
    <scope>NUCLEOTIDE SEQUENCE [LARGE SCALE GENOMIC DNA]</scope>
    <source>
        <strain evidence="10 11">BER2</strain>
    </source>
</reference>
<feature type="transmembrane region" description="Helical" evidence="8">
    <location>
        <begin position="276"/>
        <end position="294"/>
    </location>
</feature>
<feature type="domain" description="ABC transmembrane type-2" evidence="9">
    <location>
        <begin position="130"/>
        <end position="356"/>
    </location>
</feature>
<accession>A0A150WT89</accession>
<comment type="caution">
    <text evidence="10">The sequence shown here is derived from an EMBL/GenBank/DDBJ whole genome shotgun (WGS) entry which is preliminary data.</text>
</comment>
<feature type="transmembrane region" description="Helical" evidence="8">
    <location>
        <begin position="162"/>
        <end position="181"/>
    </location>
</feature>
<comment type="subcellular location">
    <subcellularLocation>
        <location evidence="1">Cell membrane</location>
        <topology evidence="1">Multi-pass membrane protein</topology>
    </subcellularLocation>
</comment>
<dbReference type="PANTHER" id="PTHR30294:SF29">
    <property type="entry name" value="MULTIDRUG ABC TRANSPORTER PERMEASE YBHS-RELATED"/>
    <property type="match status" value="1"/>
</dbReference>
<evidence type="ECO:0000256" key="7">
    <source>
        <dbReference type="ARBA" id="ARBA00023136"/>
    </source>
</evidence>
<evidence type="ECO:0000259" key="9">
    <source>
        <dbReference type="PROSITE" id="PS51012"/>
    </source>
</evidence>
<evidence type="ECO:0000256" key="1">
    <source>
        <dbReference type="ARBA" id="ARBA00004651"/>
    </source>
</evidence>
<feature type="transmembrane region" description="Helical" evidence="8">
    <location>
        <begin position="243"/>
        <end position="264"/>
    </location>
</feature>
<keyword evidence="5 8" id="KW-0812">Transmembrane</keyword>
<evidence type="ECO:0000313" key="10">
    <source>
        <dbReference type="EMBL" id="KYG69780.1"/>
    </source>
</evidence>
<dbReference type="AlphaFoldDB" id="A0A150WT89"/>
<keyword evidence="7 8" id="KW-0472">Membrane</keyword>
<keyword evidence="4" id="KW-1003">Cell membrane</keyword>
<evidence type="ECO:0000256" key="5">
    <source>
        <dbReference type="ARBA" id="ARBA00022692"/>
    </source>
</evidence>
<evidence type="ECO:0000256" key="6">
    <source>
        <dbReference type="ARBA" id="ARBA00022989"/>
    </source>
</evidence>
<feature type="transmembrane region" description="Helical" evidence="8">
    <location>
        <begin position="330"/>
        <end position="350"/>
    </location>
</feature>
<evidence type="ECO:0000256" key="8">
    <source>
        <dbReference type="SAM" id="Phobius"/>
    </source>
</evidence>
<evidence type="ECO:0000256" key="2">
    <source>
        <dbReference type="ARBA" id="ARBA00007783"/>
    </source>
</evidence>
<dbReference type="InterPro" id="IPR047817">
    <property type="entry name" value="ABC2_TM_bact-type"/>
</dbReference>
<dbReference type="GO" id="GO:0140359">
    <property type="term" value="F:ABC-type transporter activity"/>
    <property type="evidence" value="ECO:0007669"/>
    <property type="project" value="InterPro"/>
</dbReference>
<dbReference type="GO" id="GO:0005886">
    <property type="term" value="C:plasma membrane"/>
    <property type="evidence" value="ECO:0007669"/>
    <property type="project" value="UniProtKB-SubCell"/>
</dbReference>
<comment type="similarity">
    <text evidence="2">Belongs to the ABC-2 integral membrane protein family.</text>
</comment>
<evidence type="ECO:0000256" key="3">
    <source>
        <dbReference type="ARBA" id="ARBA00022448"/>
    </source>
</evidence>
<feature type="transmembrane region" description="Helical" evidence="8">
    <location>
        <begin position="214"/>
        <end position="237"/>
    </location>
</feature>
<evidence type="ECO:0000256" key="4">
    <source>
        <dbReference type="ARBA" id="ARBA00022475"/>
    </source>
</evidence>
<evidence type="ECO:0000313" key="11">
    <source>
        <dbReference type="Proteomes" id="UP000075391"/>
    </source>
</evidence>
<keyword evidence="6 8" id="KW-1133">Transmembrane helix</keyword>
<dbReference type="PANTHER" id="PTHR30294">
    <property type="entry name" value="MEMBRANE COMPONENT OF ABC TRANSPORTER YHHJ-RELATED"/>
    <property type="match status" value="1"/>
</dbReference>